<organism evidence="1">
    <name type="scientific">bioreactor metagenome</name>
    <dbReference type="NCBI Taxonomy" id="1076179"/>
    <lineage>
        <taxon>unclassified sequences</taxon>
        <taxon>metagenomes</taxon>
        <taxon>ecological metagenomes</taxon>
    </lineage>
</organism>
<evidence type="ECO:0000313" key="1">
    <source>
        <dbReference type="EMBL" id="MPM31106.1"/>
    </source>
</evidence>
<gene>
    <name evidence="1" type="ORF">SDC9_77659</name>
</gene>
<dbReference type="AlphaFoldDB" id="A0A644YRG3"/>
<dbReference type="EMBL" id="VSSQ01005981">
    <property type="protein sequence ID" value="MPM31106.1"/>
    <property type="molecule type" value="Genomic_DNA"/>
</dbReference>
<sequence length="163" mass="17916">MSWPNKVLVVAPSVASISPVTAKSLPVVRLIRMKASKAAKAPPARSFAQDPPMATAKRMCRLTMTAQPKSSMTPAVVSNNWKSPENIAIILPILIIKPAAGMTAITTIKALPNFCQKSNVNIFFILNLLSKFIGAIDCNVYDLKYRPYPEIMQAFYSRGILFF</sequence>
<accession>A0A644YRG3</accession>
<comment type="caution">
    <text evidence="1">The sequence shown here is derived from an EMBL/GenBank/DDBJ whole genome shotgun (WGS) entry which is preliminary data.</text>
</comment>
<protein>
    <submittedName>
        <fullName evidence="1">Uncharacterized protein</fullName>
    </submittedName>
</protein>
<reference evidence="1" key="1">
    <citation type="submission" date="2019-08" db="EMBL/GenBank/DDBJ databases">
        <authorList>
            <person name="Kucharzyk K."/>
            <person name="Murdoch R.W."/>
            <person name="Higgins S."/>
            <person name="Loffler F."/>
        </authorList>
    </citation>
    <scope>NUCLEOTIDE SEQUENCE</scope>
</reference>
<name>A0A644YRG3_9ZZZZ</name>
<proteinExistence type="predicted"/>